<dbReference type="STRING" id="291331.XOO3314"/>
<dbReference type="EMBL" id="AE013598">
    <property type="protein sequence ID" value="AAW76568.1"/>
    <property type="molecule type" value="Genomic_DNA"/>
</dbReference>
<protein>
    <submittedName>
        <fullName evidence="1">Uncharacterized protein</fullName>
    </submittedName>
</protein>
<reference evidence="1 2" key="1">
    <citation type="journal article" date="2005" name="Nucleic Acids Res.">
        <title>The genome sequence of Xanthomonas oryzae pathovar oryzae KACC10331, the bacterial blight pathogen of rice.</title>
        <authorList>
            <person name="Lee B.M."/>
            <person name="Park Y.J."/>
            <person name="Park D.S."/>
            <person name="Kang H.W."/>
            <person name="Kim J.G."/>
            <person name="Song E.S."/>
            <person name="Park I.C."/>
            <person name="Yoon U.H."/>
            <person name="Hahn J.H."/>
            <person name="Koo B.S."/>
            <person name="Lee G.B."/>
            <person name="Kim H."/>
            <person name="Park H.S."/>
            <person name="Yoon K.O."/>
            <person name="Kim J.H."/>
            <person name="Jung C.H."/>
            <person name="Koh N.H."/>
            <person name="Seo J.S."/>
            <person name="Go S.J."/>
        </authorList>
    </citation>
    <scope>NUCLEOTIDE SEQUENCE [LARGE SCALE GENOMIC DNA]</scope>
    <source>
        <strain evidence="2">KACC10331 / KXO85</strain>
    </source>
</reference>
<proteinExistence type="predicted"/>
<evidence type="ECO:0000313" key="1">
    <source>
        <dbReference type="EMBL" id="AAW76568.1"/>
    </source>
</evidence>
<keyword evidence="2" id="KW-1185">Reference proteome</keyword>
<sequence>MATACPGTVTSTRLLAAHHDGAGFYKSRIPNPDSPIPTSQQHHIELLLQILVVGLEEDALAEKLFQLGHGCRFFVGDARDHFRRRDHQQARGIELAHRAGDLAKDLVGHRFGGLDGAAPTALAAGFRELALEAFDGALAGHLHQAQRRELVHGGLGVIACQRLLQRAQHLTTMLGVVHVDEVDDDDAAQVAQAQLPRHRLCGFQIGAEHGFFEVALTDERAGVDVDGGHRFGLVDHQVAPGLERHLLVQRTADLVFHAVQVEDRPVAGVQLQPLGQHRHVLGHEGLQLHEGLVGIDFDLFHVAADQVAHRTQRQAQVFVDDAARRRLAAAALDHVPDPREIRDVLGQRLGRLAFGIGADDVAEAAMLGRDLADDGLQAQPLGFVFDARRHPNDLGLRQQHQIARRNADLGGQPRPLGADRVLDHLHHDVLAIAQQLHDRHRGRRWRRDRRFFGIDHAGRRRRQTDHIVGVQEGGTLQPYFDKGSLHAGHHPLHFAFVDIAHHASAPTALDMQLLQHAVLDHRHTGLAWSDVDQDLFRHQCAPKAVSNCEV</sequence>
<accession>Q5GXK3</accession>
<dbReference type="HOGENOM" id="CLU_495151_0_0_6"/>
<gene>
    <name evidence="1" type="ordered locus">XOO3314</name>
</gene>
<organism evidence="1 2">
    <name type="scientific">Xanthomonas oryzae pv. oryzae (strain KACC10331 / KXO85)</name>
    <dbReference type="NCBI Taxonomy" id="291331"/>
    <lineage>
        <taxon>Bacteria</taxon>
        <taxon>Pseudomonadati</taxon>
        <taxon>Pseudomonadota</taxon>
        <taxon>Gammaproteobacteria</taxon>
        <taxon>Lysobacterales</taxon>
        <taxon>Lysobacteraceae</taxon>
        <taxon>Xanthomonas</taxon>
    </lineage>
</organism>
<evidence type="ECO:0000313" key="2">
    <source>
        <dbReference type="Proteomes" id="UP000006735"/>
    </source>
</evidence>
<dbReference type="AlphaFoldDB" id="Q5GXK3"/>
<dbReference type="KEGG" id="xoo:XOO3314"/>
<dbReference type="Proteomes" id="UP000006735">
    <property type="component" value="Chromosome"/>
</dbReference>
<name>Q5GXK3_XANOR</name>
<dbReference type="AntiFam" id="ANF00132">
    <property type="entry name" value="Shadow ORF (opposite rne)"/>
</dbReference>